<evidence type="ECO:0000313" key="2">
    <source>
        <dbReference type="EMBL" id="TGB04695.1"/>
    </source>
</evidence>
<reference evidence="2 3" key="1">
    <citation type="journal article" date="2003" name="Int. J. Syst. Evol. Microbiol.">
        <title>Halobacillus salinus sp. nov., isolated from a salt lake on the coast of the East Sea in Korea.</title>
        <authorList>
            <person name="Yoon J.H."/>
            <person name="Kang K.H."/>
            <person name="Park Y.H."/>
        </authorList>
    </citation>
    <scope>NUCLEOTIDE SEQUENCE [LARGE SCALE GENOMIC DNA]</scope>
    <source>
        <strain evidence="2 3">HSL-3</strain>
    </source>
</reference>
<dbReference type="InterPro" id="IPR013783">
    <property type="entry name" value="Ig-like_fold"/>
</dbReference>
<organism evidence="2 3">
    <name type="scientific">Halobacillus salinus</name>
    <dbReference type="NCBI Taxonomy" id="192814"/>
    <lineage>
        <taxon>Bacteria</taxon>
        <taxon>Bacillati</taxon>
        <taxon>Bacillota</taxon>
        <taxon>Bacilli</taxon>
        <taxon>Bacillales</taxon>
        <taxon>Bacillaceae</taxon>
        <taxon>Halobacillus</taxon>
    </lineage>
</organism>
<name>A0A4Z0H6G9_9BACI</name>
<dbReference type="CDD" id="cd00063">
    <property type="entry name" value="FN3"/>
    <property type="match status" value="1"/>
</dbReference>
<dbReference type="Pfam" id="PF00041">
    <property type="entry name" value="fn3"/>
    <property type="match status" value="1"/>
</dbReference>
<dbReference type="EMBL" id="SRJC01000001">
    <property type="protein sequence ID" value="TGB04695.1"/>
    <property type="molecule type" value="Genomic_DNA"/>
</dbReference>
<proteinExistence type="predicted"/>
<evidence type="ECO:0000259" key="1">
    <source>
        <dbReference type="PROSITE" id="PS50853"/>
    </source>
</evidence>
<sequence>MAVRKTMTPSKSMTFLILGRKHPNAPANLTASNVTDTSVDVSWDAVTYEAGIANYEIYRDGVMVDTRVGTNLADSGLTADTAYEYQVVAVAENGLKSELSEVLTVTTTTGA</sequence>
<dbReference type="PROSITE" id="PS50853">
    <property type="entry name" value="FN3"/>
    <property type="match status" value="1"/>
</dbReference>
<dbReference type="AlphaFoldDB" id="A0A4Z0H6G9"/>
<protein>
    <submittedName>
        <fullName evidence="2">Fibronectin type III domain-containing protein</fullName>
    </submittedName>
</protein>
<keyword evidence="3" id="KW-1185">Reference proteome</keyword>
<feature type="domain" description="Fibronectin type-III" evidence="1">
    <location>
        <begin position="25"/>
        <end position="110"/>
    </location>
</feature>
<comment type="caution">
    <text evidence="2">The sequence shown here is derived from an EMBL/GenBank/DDBJ whole genome shotgun (WGS) entry which is preliminary data.</text>
</comment>
<dbReference type="InterPro" id="IPR003961">
    <property type="entry name" value="FN3_dom"/>
</dbReference>
<dbReference type="Proteomes" id="UP000297982">
    <property type="component" value="Unassembled WGS sequence"/>
</dbReference>
<gene>
    <name evidence="2" type="ORF">E4663_06810</name>
</gene>
<accession>A0A4Z0H6G9</accession>
<dbReference type="SUPFAM" id="SSF49265">
    <property type="entry name" value="Fibronectin type III"/>
    <property type="match status" value="1"/>
</dbReference>
<dbReference type="Gene3D" id="2.60.40.10">
    <property type="entry name" value="Immunoglobulins"/>
    <property type="match status" value="1"/>
</dbReference>
<dbReference type="InterPro" id="IPR036116">
    <property type="entry name" value="FN3_sf"/>
</dbReference>
<dbReference type="SMART" id="SM00060">
    <property type="entry name" value="FN3"/>
    <property type="match status" value="1"/>
</dbReference>
<evidence type="ECO:0000313" key="3">
    <source>
        <dbReference type="Proteomes" id="UP000297982"/>
    </source>
</evidence>